<reference evidence="2" key="1">
    <citation type="journal article" date="2023" name="Front. Plant Sci.">
        <title>Chromosomal-level genome assembly of Melastoma candidum provides insights into trichome evolution.</title>
        <authorList>
            <person name="Zhong Y."/>
            <person name="Wu W."/>
            <person name="Sun C."/>
            <person name="Zou P."/>
            <person name="Liu Y."/>
            <person name="Dai S."/>
            <person name="Zhou R."/>
        </authorList>
    </citation>
    <scope>NUCLEOTIDE SEQUENCE [LARGE SCALE GENOMIC DNA]</scope>
</reference>
<comment type="caution">
    <text evidence="1">The sequence shown here is derived from an EMBL/GenBank/DDBJ whole genome shotgun (WGS) entry which is preliminary data.</text>
</comment>
<dbReference type="Proteomes" id="UP001057402">
    <property type="component" value="Chromosome 11"/>
</dbReference>
<name>A0ACB9LJT1_9MYRT</name>
<sequence>MNAYPLRGGRAAPAPAPPAPASSALDTINAAAAAVIASRAASAAPPPHLQKKHWRSLWKLYWCFGFRKHQKRIGHAILSPEAAESVADAPATLNFVQPPPISLPFVAPPSSPASFVPSEPLSAAQSPTGLLSFTSMSATMYSPPDPHSMFAIGPYAHETQLVSPPVFSTFTTQPSSAPVTPPSESMNMTTPASPEVPFARFIDPNLQSPGAGRGFPLYQYEFQPYQLSPGNPVGRLISPSSGISGSGTSSPFPGSEIAASFSLLKFHADRTSNIFDIDVSHTRLWGSTYNSGTLTPDSVRTSPHSGIFNPLDHSMDGDVALFELPTEDLREGDSNPHALAEQESAPSPKTAEVNGGDQHGDTKGNNGCTEEAASPACSGAEKIPRDAVEMRRHQRRRSITLASSRDFTSEDGNDKEGHTPPVIASGWSGETVVEEEHLSTINWSFPVIIQSGTS</sequence>
<protein>
    <submittedName>
        <fullName evidence="1">Uncharacterized protein</fullName>
    </submittedName>
</protein>
<dbReference type="EMBL" id="CM042890">
    <property type="protein sequence ID" value="KAI4311755.1"/>
    <property type="molecule type" value="Genomic_DNA"/>
</dbReference>
<evidence type="ECO:0000313" key="2">
    <source>
        <dbReference type="Proteomes" id="UP001057402"/>
    </source>
</evidence>
<proteinExistence type="predicted"/>
<organism evidence="1 2">
    <name type="scientific">Melastoma candidum</name>
    <dbReference type="NCBI Taxonomy" id="119954"/>
    <lineage>
        <taxon>Eukaryota</taxon>
        <taxon>Viridiplantae</taxon>
        <taxon>Streptophyta</taxon>
        <taxon>Embryophyta</taxon>
        <taxon>Tracheophyta</taxon>
        <taxon>Spermatophyta</taxon>
        <taxon>Magnoliopsida</taxon>
        <taxon>eudicotyledons</taxon>
        <taxon>Gunneridae</taxon>
        <taxon>Pentapetalae</taxon>
        <taxon>rosids</taxon>
        <taxon>malvids</taxon>
        <taxon>Myrtales</taxon>
        <taxon>Melastomataceae</taxon>
        <taxon>Melastomatoideae</taxon>
        <taxon>Melastomateae</taxon>
        <taxon>Melastoma</taxon>
    </lineage>
</organism>
<accession>A0ACB9LJT1</accession>
<gene>
    <name evidence="1" type="ORF">MLD38_036628</name>
</gene>
<keyword evidence="2" id="KW-1185">Reference proteome</keyword>
<evidence type="ECO:0000313" key="1">
    <source>
        <dbReference type="EMBL" id="KAI4311755.1"/>
    </source>
</evidence>